<keyword evidence="3" id="KW-1185">Reference proteome</keyword>
<keyword evidence="1" id="KW-0472">Membrane</keyword>
<feature type="transmembrane region" description="Helical" evidence="1">
    <location>
        <begin position="12"/>
        <end position="32"/>
    </location>
</feature>
<dbReference type="HOGENOM" id="CLU_2504464_0_0_1"/>
<name>J3KU16_ORYBR</name>
<reference evidence="2" key="1">
    <citation type="submission" date="2015-06" db="UniProtKB">
        <authorList>
            <consortium name="EnsemblPlants"/>
        </authorList>
    </citation>
    <scope>IDENTIFICATION</scope>
</reference>
<keyword evidence="1" id="KW-0812">Transmembrane</keyword>
<protein>
    <submittedName>
        <fullName evidence="2">Uncharacterized protein</fullName>
    </submittedName>
</protein>
<evidence type="ECO:0000313" key="2">
    <source>
        <dbReference type="EnsemblPlants" id="OB0037G10490.1"/>
    </source>
</evidence>
<dbReference type="AlphaFoldDB" id="J3KU16"/>
<sequence length="86" mass="10485">MFRSTWKYGNMWMFYYSSGVYFKWYFNVYVGIHTHVRRESAHEFFQDIGPHVGNAMKFQCFEAFLRIFKRIWTDPEATAVEDPRLP</sequence>
<evidence type="ECO:0000313" key="3">
    <source>
        <dbReference type="Proteomes" id="UP000006038"/>
    </source>
</evidence>
<keyword evidence="1" id="KW-1133">Transmembrane helix</keyword>
<accession>J3KU16</accession>
<evidence type="ECO:0000256" key="1">
    <source>
        <dbReference type="SAM" id="Phobius"/>
    </source>
</evidence>
<dbReference type="Gramene" id="OB0037G10490.1">
    <property type="protein sequence ID" value="OB0037G10490.1"/>
    <property type="gene ID" value="OB0037G10490"/>
</dbReference>
<organism evidence="2">
    <name type="scientific">Oryza brachyantha</name>
    <name type="common">malo sina</name>
    <dbReference type="NCBI Taxonomy" id="4533"/>
    <lineage>
        <taxon>Eukaryota</taxon>
        <taxon>Viridiplantae</taxon>
        <taxon>Streptophyta</taxon>
        <taxon>Embryophyta</taxon>
        <taxon>Tracheophyta</taxon>
        <taxon>Spermatophyta</taxon>
        <taxon>Magnoliopsida</taxon>
        <taxon>Liliopsida</taxon>
        <taxon>Poales</taxon>
        <taxon>Poaceae</taxon>
        <taxon>BOP clade</taxon>
        <taxon>Oryzoideae</taxon>
        <taxon>Oryzeae</taxon>
        <taxon>Oryzinae</taxon>
        <taxon>Oryza</taxon>
    </lineage>
</organism>
<proteinExistence type="predicted"/>
<dbReference type="EnsemblPlants" id="OB0037G10490.1">
    <property type="protein sequence ID" value="OB0037G10490.1"/>
    <property type="gene ID" value="OB0037G10490"/>
</dbReference>
<dbReference type="Proteomes" id="UP000006038">
    <property type="component" value="Unassembled WGS sequence"/>
</dbReference>